<dbReference type="SUPFAM" id="SSF56112">
    <property type="entry name" value="Protein kinase-like (PK-like)"/>
    <property type="match status" value="1"/>
</dbReference>
<dbReference type="SUPFAM" id="SSF52058">
    <property type="entry name" value="L domain-like"/>
    <property type="match status" value="1"/>
</dbReference>
<dbReference type="Pfam" id="PF00069">
    <property type="entry name" value="Pkinase"/>
    <property type="match status" value="1"/>
</dbReference>
<dbReference type="PROSITE" id="PS51450">
    <property type="entry name" value="LRR"/>
    <property type="match status" value="4"/>
</dbReference>
<feature type="compositionally biased region" description="Polar residues" evidence="16">
    <location>
        <begin position="1818"/>
        <end position="1833"/>
    </location>
</feature>
<feature type="repeat" description="ANK" evidence="14">
    <location>
        <begin position="180"/>
        <end position="206"/>
    </location>
</feature>
<evidence type="ECO:0000256" key="15">
    <source>
        <dbReference type="PROSITE-ProRule" id="PRU10141"/>
    </source>
</evidence>
<evidence type="ECO:0000256" key="12">
    <source>
        <dbReference type="ARBA" id="ARBA00047899"/>
    </source>
</evidence>
<dbReference type="PROSITE" id="PS50297">
    <property type="entry name" value="ANK_REP_REGION"/>
    <property type="match status" value="6"/>
</dbReference>
<dbReference type="InterPro" id="IPR036322">
    <property type="entry name" value="WD40_repeat_dom_sf"/>
</dbReference>
<reference evidence="19" key="1">
    <citation type="submission" date="2022-01" db="EMBL/GenBank/DDBJ databases">
        <authorList>
            <person name="Braso-Vives M."/>
        </authorList>
    </citation>
    <scope>NUCLEOTIDE SEQUENCE</scope>
</reference>
<keyword evidence="9 15" id="KW-0067">ATP-binding</keyword>
<evidence type="ECO:0000256" key="4">
    <source>
        <dbReference type="ARBA" id="ARBA00022614"/>
    </source>
</evidence>
<keyword evidence="4" id="KW-0433">Leucine-rich repeat</keyword>
<feature type="compositionally biased region" description="Basic and acidic residues" evidence="16">
    <location>
        <begin position="1860"/>
        <end position="1870"/>
    </location>
</feature>
<dbReference type="InterPro" id="IPR000719">
    <property type="entry name" value="Prot_kinase_dom"/>
</dbReference>
<feature type="repeat" description="ANK" evidence="14">
    <location>
        <begin position="296"/>
        <end position="328"/>
    </location>
</feature>
<evidence type="ECO:0000256" key="16">
    <source>
        <dbReference type="SAM" id="MobiDB-lite"/>
    </source>
</evidence>
<feature type="repeat" description="ANK" evidence="14">
    <location>
        <begin position="79"/>
        <end position="111"/>
    </location>
</feature>
<comment type="cofactor">
    <cofactor evidence="1">
        <name>Mg(2+)</name>
        <dbReference type="ChEBI" id="CHEBI:18420"/>
    </cofactor>
</comment>
<evidence type="ECO:0000259" key="18">
    <source>
        <dbReference type="PROSITE" id="PS51424"/>
    </source>
</evidence>
<dbReference type="PROSITE" id="PS50088">
    <property type="entry name" value="ANK_REPEAT"/>
    <property type="match status" value="6"/>
</dbReference>
<evidence type="ECO:0000256" key="3">
    <source>
        <dbReference type="ARBA" id="ARBA00022527"/>
    </source>
</evidence>
<keyword evidence="3" id="KW-0723">Serine/threonine-protein kinase</keyword>
<comment type="catalytic activity">
    <reaction evidence="12">
        <text>L-threonyl-[protein] + ATP = O-phospho-L-threonyl-[protein] + ADP + H(+)</text>
        <dbReference type="Rhea" id="RHEA:46608"/>
        <dbReference type="Rhea" id="RHEA-COMP:11060"/>
        <dbReference type="Rhea" id="RHEA-COMP:11605"/>
        <dbReference type="ChEBI" id="CHEBI:15378"/>
        <dbReference type="ChEBI" id="CHEBI:30013"/>
        <dbReference type="ChEBI" id="CHEBI:30616"/>
        <dbReference type="ChEBI" id="CHEBI:61977"/>
        <dbReference type="ChEBI" id="CHEBI:456216"/>
        <dbReference type="EC" id="2.7.11.1"/>
    </reaction>
</comment>
<dbReference type="InterPro" id="IPR032171">
    <property type="entry name" value="COR-A"/>
</dbReference>
<dbReference type="Pfam" id="PF12796">
    <property type="entry name" value="Ank_2"/>
    <property type="match status" value="2"/>
</dbReference>
<dbReference type="GO" id="GO:0009966">
    <property type="term" value="P:regulation of signal transduction"/>
    <property type="evidence" value="ECO:0007669"/>
    <property type="project" value="UniProtKB-ARBA"/>
</dbReference>
<evidence type="ECO:0000313" key="19">
    <source>
        <dbReference type="EMBL" id="CAH1229976.1"/>
    </source>
</evidence>
<organism evidence="19 20">
    <name type="scientific">Branchiostoma lanceolatum</name>
    <name type="common">Common lancelet</name>
    <name type="synonym">Amphioxus lanceolatum</name>
    <dbReference type="NCBI Taxonomy" id="7740"/>
    <lineage>
        <taxon>Eukaryota</taxon>
        <taxon>Metazoa</taxon>
        <taxon>Chordata</taxon>
        <taxon>Cephalochordata</taxon>
        <taxon>Leptocardii</taxon>
        <taxon>Amphioxiformes</taxon>
        <taxon>Branchiostomatidae</taxon>
        <taxon>Branchiostoma</taxon>
    </lineage>
</organism>
<comment type="catalytic activity">
    <reaction evidence="13">
        <text>L-seryl-[protein] + ATP = O-phospho-L-seryl-[protein] + ADP + H(+)</text>
        <dbReference type="Rhea" id="RHEA:17989"/>
        <dbReference type="Rhea" id="RHEA-COMP:9863"/>
        <dbReference type="Rhea" id="RHEA-COMP:11604"/>
        <dbReference type="ChEBI" id="CHEBI:15378"/>
        <dbReference type="ChEBI" id="CHEBI:29999"/>
        <dbReference type="ChEBI" id="CHEBI:30616"/>
        <dbReference type="ChEBI" id="CHEBI:83421"/>
        <dbReference type="ChEBI" id="CHEBI:456216"/>
        <dbReference type="EC" id="2.7.11.1"/>
    </reaction>
</comment>
<feature type="compositionally biased region" description="Polar residues" evidence="16">
    <location>
        <begin position="947"/>
        <end position="962"/>
    </location>
</feature>
<feature type="region of interest" description="Disordered" evidence="16">
    <location>
        <begin position="1860"/>
        <end position="1930"/>
    </location>
</feature>
<protein>
    <recommendedName>
        <fullName evidence="2">non-specific serine/threonine protein kinase</fullName>
        <ecNumber evidence="2">2.7.11.1</ecNumber>
    </recommendedName>
</protein>
<feature type="region of interest" description="Disordered" evidence="16">
    <location>
        <begin position="679"/>
        <end position="757"/>
    </location>
</feature>
<keyword evidence="10 14" id="KW-0040">ANK repeat</keyword>
<dbReference type="InterPro" id="IPR015943">
    <property type="entry name" value="WD40/YVTN_repeat-like_dom_sf"/>
</dbReference>
<dbReference type="InterPro" id="IPR017441">
    <property type="entry name" value="Protein_kinase_ATP_BS"/>
</dbReference>
<evidence type="ECO:0000256" key="2">
    <source>
        <dbReference type="ARBA" id="ARBA00012513"/>
    </source>
</evidence>
<dbReference type="OrthoDB" id="10252328at2759"/>
<feature type="compositionally biased region" description="Basic and acidic residues" evidence="16">
    <location>
        <begin position="1544"/>
        <end position="1553"/>
    </location>
</feature>
<dbReference type="PRINTS" id="PR00449">
    <property type="entry name" value="RASTRNSFRMNG"/>
</dbReference>
<feature type="compositionally biased region" description="Basic and acidic residues" evidence="16">
    <location>
        <begin position="728"/>
        <end position="742"/>
    </location>
</feature>
<keyword evidence="11" id="KW-0342">GTP-binding</keyword>
<dbReference type="Gene3D" id="1.10.510.10">
    <property type="entry name" value="Transferase(Phosphotransferase) domain 1"/>
    <property type="match status" value="1"/>
</dbReference>
<proteinExistence type="predicted"/>
<keyword evidence="7 15" id="KW-0547">Nucleotide-binding</keyword>
<dbReference type="PANTHER" id="PTHR24198:SF169">
    <property type="entry name" value="NON-SPECIFIC SERINE_THREONINE PROTEIN KINASE"/>
    <property type="match status" value="1"/>
</dbReference>
<sequence length="2694" mass="298896">MTDFEEDYPGQLLHQAAFYDNVELLQELLASSERSHINAANSSGQTALHSAVAGDSRESLQMLLQAGADPGIASGMRDNCRTPLHQAVGHSKVECVKVLVDGGASLEVKDGEGKTAYHLATALGNRKILDILKMEKEAQRKIKEIITADLYQACVDGRADKAAELISQLDKEVINAAYNGGSTLLYRASQLGHESVVQLLLDSGADTIPNVGTGLTPLHAACWTGQVNIATLLLQHLPQFAGMDSSQSLQLPIHVAASQGHLGIVNVLLNMLDPVGVESRSNLNSAAFDINALDLNWHSSLHLAVLEGRVSVVEALLQWSARTNTNSVTDCIPASPRSPLEDLGQRITVDTYSVLGRTPLHDAVKNGELAITALLLQHGANPDLPAKLPTGSSPYNSLDSNGSFEGTSANMTALAEASSCGNKDIVVTLLKYGAKDMRDVALQSALTNGHTDIAGLLLSCSGVAIDLESKLNRRLQLFLERSCSVEEDNLKSIDSVATVMSSDGTIASGNLGTAAGTLARTSTRNKAVRVNWCWRNLRRLNIEWFIEACIHLNHSLMPSKSALVCITKIDVSDNQIVQLPKEIFVDMDSLQQLNSCNNCISSLPEFKDDDPFNSPSLREVDISGNRLSGIPTWIFQLPALEVLNLSNNRLKTLPFSIWTAQKLTHLDISVNLLDELPSRPDPESECVVQATDKEEDRVRTETNSSKESNESFHTPYGSDVEEEPDASLDVKAEASPSQRRESSNSVVQPWRPTNPNCKRRKLDRINIWEKDVATSILTEEFASEADEESTSTSSLDFLNLAWNKLTAVPTGLPCLAPRLSKLDLSHNNISDMSPPNAYPKGLTKLLLPYNKIEDSKRYSRQDSESSCYSPYASSLRNSVSGASIADIKISRSESVLSQISFLSLLSLCHHRRHSILPSLKILDLSDNQIESLDLVYSLEESRPSSLSDAAEVTSLSSKSHSTGDPAHRKQRKRTSESSTSSLDQLTNLHPLYPKLSTLNISNNKIKVIPADMGLYQDLTMLTLPMELGKLEKLWDFRANGMELEEPLQGLQLRSTRHLIGYLRSILDQSRPYCRMKLMLVGLQGVGKTSLLHEMRREGTGSYQDVTIKGWASRMGYFRNDQKTRKGQNISTVGVDVGDWTYVKKVKKRPCELGEVTFSTWDFGGQREYYATHQYFLSKRSLYLACWKITDGEVGIEDLQQWLINIQARAPDSPVIIVGTHYDEFKKYPPSFLPQLREMIDSRFINLPEPHLHGLPKVKGQLEVSCKNHHNIRELCDFIYDTVFQLKVRGGTGQLLLKQPIPATYLALQKTVAQIAAQRKAEGKHPVLVGDQYKIEVMTEMMRKENLCFRDHEELKQATQFLHENGVLLHYEDVALNNLYFLDPQWLCDMLAHVVTIPEINGYVKNGILETKCLSLIFKSASYCILETKCLSLIFKSASITPVDIRLYIVDLLNKFEVALTWDNKNLLIPSLLPTEETIKKLAMNGREVKITMKRKGKKSKAMVVKPNKDHVTSRPIHVSRPAKISAGKSTFYQGATSSPLPAPPRKEDVNGNNTCEERKNKLEVTCTGQFLRFYLMSYFPSGFWSRLITRVFADEHLYETAAACFEPISGDIGDGPVQVLMESPHWVCWQTGFKLRHCTATLLSVKEVMGEEDEKKKYSTLPLSTRDVPSMAGHHGGKLQISVPLSEVRYSYTHTVSTPSSISEEEQKKIVLKTDVAVATRLLAVVVDHLDLLLQDWYTDIGERFRQTSHGLYLVRRVIPCPKCQKAAATVKQPKKKQKDVHHRGDAWEVVEVSPQDHEPYVSKTVVSPIENLKSGASGKSLQATENTNTDATIPSAAKNAKEDTKQDLLFQLELSTETQHVEDDAKNDSMAEAVRQSTPDVVKKEEFTEPKKPLTLAFAEPAKPAKGGDSQKLSEDQPGKQRKGKMSKAEQAAITTFQFDDLVHQSLSQKTVECPRHGTLLLKTLVPDVMFEDIAAYLLMDPSEITSQRLLGTGAFGFVFQGLRKTKTAPGTSVALKILEPRDPGKEAPDTAKKEYAQHKRKWTQEPTWAACKAYCTVRQEMMVLSSLTHDHIVSLLGVCHQPLCLVLELACRGALDTRLREYRREGARLDPCVVQLIIVQISSAISYLHSHRIIYRDLKAQNVLVWSLPAPADDPSCNVHVKLADYGISRAAMPRGEVKGYGGSPGYMAPEIVQHYGMEAYTEKVDCFSFAMFLYELLSLKQPFEGLDQINDLILREKRPPLTEKERSYPTNILDVMSLCWSHDPHNRPRAADIHKAARCPEFPLLLQAMPVADGPGKTALVACATYSEQVQVIDDGYGGVLEQCVTQVWLCNLAQNGPPTQVDILQVVDGKLKEDAMAFEVPDVVCRVCIIGDMIWMGIDKPMVHIYRLSTLEKLKTVSLSNNVRRTNTVRSILHIPDTRTVLVALSLGTVVQYKYSGGDSSTQNSGPITVTEVHRARLEYHTFSAAIVNSSNRSTELWLGGRDGGMKIVDGESLVVLKDLNHFDPKCSKVNVMHLATQGGPDRPGVGGNVWSYVYPGTIVYKWEVNTWYNTHMLDCKDCLPNLHAGSCQVTCLQVQGDQLYVGTVWGHLLICDASKMTCLAQVKGHLEDVKYIIPVSSGIQLSESLLQQGADQDSQSNKQQKSQLLTIGQGYNYLLQNHMQGSHIEQSRPSSESILLVWDADSWELAGQC</sequence>
<dbReference type="Pfam" id="PF13637">
    <property type="entry name" value="Ank_4"/>
    <property type="match status" value="1"/>
</dbReference>
<accession>A0A8J9V885</accession>
<dbReference type="SUPFAM" id="SSF52540">
    <property type="entry name" value="P-loop containing nucleoside triphosphate hydrolases"/>
    <property type="match status" value="1"/>
</dbReference>
<dbReference type="SUPFAM" id="SSF50978">
    <property type="entry name" value="WD40 repeat-like"/>
    <property type="match status" value="1"/>
</dbReference>
<feature type="compositionally biased region" description="Basic and acidic residues" evidence="16">
    <location>
        <begin position="1882"/>
        <end position="1893"/>
    </location>
</feature>
<evidence type="ECO:0000256" key="1">
    <source>
        <dbReference type="ARBA" id="ARBA00001946"/>
    </source>
</evidence>
<evidence type="ECO:0000256" key="13">
    <source>
        <dbReference type="ARBA" id="ARBA00048679"/>
    </source>
</evidence>
<dbReference type="EC" id="2.7.11.1" evidence="2"/>
<dbReference type="SMART" id="SM00369">
    <property type="entry name" value="LRR_TYP"/>
    <property type="match status" value="7"/>
</dbReference>
<dbReference type="InterPro" id="IPR057263">
    <property type="entry name" value="COR-B"/>
</dbReference>
<dbReference type="InterPro" id="IPR020859">
    <property type="entry name" value="ROC"/>
</dbReference>
<feature type="region of interest" description="Disordered" evidence="16">
    <location>
        <begin position="947"/>
        <end position="982"/>
    </location>
</feature>
<dbReference type="PROSITE" id="PS00107">
    <property type="entry name" value="PROTEIN_KINASE_ATP"/>
    <property type="match status" value="1"/>
</dbReference>
<feature type="compositionally biased region" description="Basic and acidic residues" evidence="16">
    <location>
        <begin position="691"/>
        <end position="700"/>
    </location>
</feature>
<keyword evidence="6" id="KW-0677">Repeat</keyword>
<gene>
    <name evidence="19" type="primary">ANK3</name>
    <name evidence="19" type="ORF">BLAG_LOCUS948</name>
</gene>
<feature type="domain" description="Protein kinase" evidence="17">
    <location>
        <begin position="1986"/>
        <end position="2288"/>
    </location>
</feature>
<dbReference type="InterPro" id="IPR003591">
    <property type="entry name" value="Leu-rich_rpt_typical-subtyp"/>
</dbReference>
<evidence type="ECO:0000256" key="10">
    <source>
        <dbReference type="ARBA" id="ARBA00023043"/>
    </source>
</evidence>
<dbReference type="PANTHER" id="PTHR24198">
    <property type="entry name" value="ANKYRIN REPEAT AND PROTEIN KINASE DOMAIN-CONTAINING PROTEIN"/>
    <property type="match status" value="1"/>
</dbReference>
<dbReference type="PROSITE" id="PS00108">
    <property type="entry name" value="PROTEIN_KINASE_ST"/>
    <property type="match status" value="1"/>
</dbReference>
<feature type="repeat" description="ANK" evidence="14">
    <location>
        <begin position="43"/>
        <end position="75"/>
    </location>
</feature>
<evidence type="ECO:0000256" key="9">
    <source>
        <dbReference type="ARBA" id="ARBA00022840"/>
    </source>
</evidence>
<evidence type="ECO:0000256" key="5">
    <source>
        <dbReference type="ARBA" id="ARBA00022679"/>
    </source>
</evidence>
<dbReference type="Gene3D" id="3.40.50.300">
    <property type="entry name" value="P-loop containing nucleotide triphosphate hydrolases"/>
    <property type="match status" value="1"/>
</dbReference>
<dbReference type="GO" id="GO:0005524">
    <property type="term" value="F:ATP binding"/>
    <property type="evidence" value="ECO:0007669"/>
    <property type="project" value="UniProtKB-UniRule"/>
</dbReference>
<keyword evidence="8" id="KW-0418">Kinase</keyword>
<dbReference type="Pfam" id="PF13855">
    <property type="entry name" value="LRR_8"/>
    <property type="match status" value="1"/>
</dbReference>
<dbReference type="SMART" id="SM00364">
    <property type="entry name" value="LRR_BAC"/>
    <property type="match status" value="6"/>
</dbReference>
<feature type="domain" description="Roc" evidence="18">
    <location>
        <begin position="1068"/>
        <end position="1285"/>
    </location>
</feature>
<keyword evidence="5" id="KW-0808">Transferase</keyword>
<keyword evidence="20" id="KW-1185">Reference proteome</keyword>
<feature type="repeat" description="ANK" evidence="14">
    <location>
        <begin position="355"/>
        <end position="387"/>
    </location>
</feature>
<name>A0A8J9V885_BRALA</name>
<dbReference type="GO" id="GO:0004674">
    <property type="term" value="F:protein serine/threonine kinase activity"/>
    <property type="evidence" value="ECO:0007669"/>
    <property type="project" value="UniProtKB-KW"/>
</dbReference>
<dbReference type="PROSITE" id="PS50011">
    <property type="entry name" value="PROTEIN_KINASE_DOM"/>
    <property type="match status" value="1"/>
</dbReference>
<dbReference type="Gene3D" id="2.130.10.10">
    <property type="entry name" value="YVTN repeat-like/Quinoprotein amine dehydrogenase"/>
    <property type="match status" value="1"/>
</dbReference>
<evidence type="ECO:0000256" key="14">
    <source>
        <dbReference type="PROSITE-ProRule" id="PRU00023"/>
    </source>
</evidence>
<dbReference type="InterPro" id="IPR011009">
    <property type="entry name" value="Kinase-like_dom_sf"/>
</dbReference>
<evidence type="ECO:0000313" key="20">
    <source>
        <dbReference type="Proteomes" id="UP000838412"/>
    </source>
</evidence>
<dbReference type="InterPro" id="IPR032675">
    <property type="entry name" value="LRR_dom_sf"/>
</dbReference>
<dbReference type="Gene3D" id="3.80.10.10">
    <property type="entry name" value="Ribonuclease Inhibitor"/>
    <property type="match status" value="3"/>
</dbReference>
<dbReference type="PROSITE" id="PS51424">
    <property type="entry name" value="ROC"/>
    <property type="match status" value="1"/>
</dbReference>
<feature type="repeat" description="ANK" evidence="14">
    <location>
        <begin position="213"/>
        <end position="245"/>
    </location>
</feature>
<dbReference type="Pfam" id="PF08477">
    <property type="entry name" value="Roc"/>
    <property type="match status" value="1"/>
</dbReference>
<dbReference type="GO" id="GO:0005737">
    <property type="term" value="C:cytoplasm"/>
    <property type="evidence" value="ECO:0007669"/>
    <property type="project" value="UniProtKB-ARBA"/>
</dbReference>
<dbReference type="InterPro" id="IPR027417">
    <property type="entry name" value="P-loop_NTPase"/>
</dbReference>
<dbReference type="EMBL" id="OV696686">
    <property type="protein sequence ID" value="CAH1229976.1"/>
    <property type="molecule type" value="Genomic_DNA"/>
</dbReference>
<dbReference type="InterPro" id="IPR008271">
    <property type="entry name" value="Ser/Thr_kinase_AS"/>
</dbReference>
<evidence type="ECO:0000256" key="8">
    <source>
        <dbReference type="ARBA" id="ARBA00022777"/>
    </source>
</evidence>
<dbReference type="InterPro" id="IPR036770">
    <property type="entry name" value="Ankyrin_rpt-contain_sf"/>
</dbReference>
<evidence type="ECO:0000256" key="6">
    <source>
        <dbReference type="ARBA" id="ARBA00022737"/>
    </source>
</evidence>
<evidence type="ECO:0000259" key="17">
    <source>
        <dbReference type="PROSITE" id="PS50011"/>
    </source>
</evidence>
<feature type="region of interest" description="Disordered" evidence="16">
    <location>
        <begin position="1817"/>
        <end position="1842"/>
    </location>
</feature>
<dbReference type="GO" id="GO:0005525">
    <property type="term" value="F:GTP binding"/>
    <property type="evidence" value="ECO:0007669"/>
    <property type="project" value="UniProtKB-KW"/>
</dbReference>
<dbReference type="Gene3D" id="1.25.40.20">
    <property type="entry name" value="Ankyrin repeat-containing domain"/>
    <property type="match status" value="3"/>
</dbReference>
<dbReference type="Pfam" id="PF00023">
    <property type="entry name" value="Ank"/>
    <property type="match status" value="1"/>
</dbReference>
<evidence type="ECO:0000256" key="11">
    <source>
        <dbReference type="ARBA" id="ARBA00023134"/>
    </source>
</evidence>
<feature type="compositionally biased region" description="Polar residues" evidence="16">
    <location>
        <begin position="743"/>
        <end position="756"/>
    </location>
</feature>
<dbReference type="Proteomes" id="UP000838412">
    <property type="component" value="Chromosome 1"/>
</dbReference>
<evidence type="ECO:0000256" key="7">
    <source>
        <dbReference type="ARBA" id="ARBA00022741"/>
    </source>
</evidence>
<dbReference type="SUPFAM" id="SSF48403">
    <property type="entry name" value="Ankyrin repeat"/>
    <property type="match status" value="2"/>
</dbReference>
<dbReference type="InterPro" id="IPR001611">
    <property type="entry name" value="Leu-rich_rpt"/>
</dbReference>
<dbReference type="Pfam" id="PF25497">
    <property type="entry name" value="COR-B"/>
    <property type="match status" value="1"/>
</dbReference>
<dbReference type="InterPro" id="IPR002110">
    <property type="entry name" value="Ankyrin_rpt"/>
</dbReference>
<dbReference type="SMART" id="SM00220">
    <property type="entry name" value="S_TKc"/>
    <property type="match status" value="1"/>
</dbReference>
<dbReference type="Gene3D" id="3.30.70.1390">
    <property type="entry name" value="ROC domain from the Parkinson's disease-associated leucine-rich repeat kinase 2"/>
    <property type="match status" value="1"/>
</dbReference>
<feature type="region of interest" description="Disordered" evidence="16">
    <location>
        <begin position="1534"/>
        <end position="1553"/>
    </location>
</feature>
<feature type="binding site" evidence="15">
    <location>
        <position position="2018"/>
    </location>
    <ligand>
        <name>ATP</name>
        <dbReference type="ChEBI" id="CHEBI:30616"/>
    </ligand>
</feature>
<dbReference type="SMART" id="SM00248">
    <property type="entry name" value="ANK"/>
    <property type="match status" value="9"/>
</dbReference>
<dbReference type="Pfam" id="PF16095">
    <property type="entry name" value="COR-A"/>
    <property type="match status" value="1"/>
</dbReference>